<accession>A0AAV1A169</accession>
<sequence>MEQLLLGSMIELRLMYVLRARARRDDIKALYIRAGGVTPTDSHKRQLAADQFRAPRNIQCRGSRPLIGWTRDDEAVDVQAAVQDDMQMVPKTEVPHPFETTEVPHSSETEALTAIEISPRKTIEVSAMDDV</sequence>
<keyword evidence="2" id="KW-1185">Reference proteome</keyword>
<dbReference type="EMBL" id="OX451738">
    <property type="protein sequence ID" value="CAI8604259.1"/>
    <property type="molecule type" value="Genomic_DNA"/>
</dbReference>
<organism evidence="1 2">
    <name type="scientific">Vicia faba</name>
    <name type="common">Broad bean</name>
    <name type="synonym">Faba vulgaris</name>
    <dbReference type="NCBI Taxonomy" id="3906"/>
    <lineage>
        <taxon>Eukaryota</taxon>
        <taxon>Viridiplantae</taxon>
        <taxon>Streptophyta</taxon>
        <taxon>Embryophyta</taxon>
        <taxon>Tracheophyta</taxon>
        <taxon>Spermatophyta</taxon>
        <taxon>Magnoliopsida</taxon>
        <taxon>eudicotyledons</taxon>
        <taxon>Gunneridae</taxon>
        <taxon>Pentapetalae</taxon>
        <taxon>rosids</taxon>
        <taxon>fabids</taxon>
        <taxon>Fabales</taxon>
        <taxon>Fabaceae</taxon>
        <taxon>Papilionoideae</taxon>
        <taxon>50 kb inversion clade</taxon>
        <taxon>NPAAA clade</taxon>
        <taxon>Hologalegina</taxon>
        <taxon>IRL clade</taxon>
        <taxon>Fabeae</taxon>
        <taxon>Vicia</taxon>
    </lineage>
</organism>
<protein>
    <submittedName>
        <fullName evidence="1">Uncharacterized protein</fullName>
    </submittedName>
</protein>
<reference evidence="1 2" key="1">
    <citation type="submission" date="2023-01" db="EMBL/GenBank/DDBJ databases">
        <authorList>
            <person name="Kreplak J."/>
        </authorList>
    </citation>
    <scope>NUCLEOTIDE SEQUENCE [LARGE SCALE GENOMIC DNA]</scope>
</reference>
<dbReference type="AlphaFoldDB" id="A0AAV1A169"/>
<evidence type="ECO:0000313" key="2">
    <source>
        <dbReference type="Proteomes" id="UP001157006"/>
    </source>
</evidence>
<dbReference type="Proteomes" id="UP001157006">
    <property type="component" value="Chromosome 3"/>
</dbReference>
<name>A0AAV1A169_VICFA</name>
<evidence type="ECO:0000313" key="1">
    <source>
        <dbReference type="EMBL" id="CAI8604259.1"/>
    </source>
</evidence>
<proteinExistence type="predicted"/>
<gene>
    <name evidence="1" type="ORF">VFH_III124240</name>
</gene>